<sequence length="65" mass="7396">VVKEQIKRVLATSPESIDGFQRGLNAFNCNEITNLIAQERFNREVGELQAKPIQELKKKLEPKST</sequence>
<evidence type="ECO:0000313" key="1">
    <source>
        <dbReference type="EMBL" id="CAG7717977.1"/>
    </source>
</evidence>
<evidence type="ECO:0000313" key="2">
    <source>
        <dbReference type="Proteomes" id="UP000708208"/>
    </source>
</evidence>
<organism evidence="1 2">
    <name type="scientific">Allacma fusca</name>
    <dbReference type="NCBI Taxonomy" id="39272"/>
    <lineage>
        <taxon>Eukaryota</taxon>
        <taxon>Metazoa</taxon>
        <taxon>Ecdysozoa</taxon>
        <taxon>Arthropoda</taxon>
        <taxon>Hexapoda</taxon>
        <taxon>Collembola</taxon>
        <taxon>Symphypleona</taxon>
        <taxon>Sminthuridae</taxon>
        <taxon>Allacma</taxon>
    </lineage>
</organism>
<proteinExistence type="predicted"/>
<dbReference type="Proteomes" id="UP000708208">
    <property type="component" value="Unassembled WGS sequence"/>
</dbReference>
<gene>
    <name evidence="1" type="ORF">AFUS01_LOCUS7402</name>
</gene>
<name>A0A8J2NTQ2_9HEXA</name>
<reference evidence="1" key="1">
    <citation type="submission" date="2021-06" db="EMBL/GenBank/DDBJ databases">
        <authorList>
            <person name="Hodson N. C."/>
            <person name="Mongue J. A."/>
            <person name="Jaron S. K."/>
        </authorList>
    </citation>
    <scope>NUCLEOTIDE SEQUENCE</scope>
</reference>
<keyword evidence="2" id="KW-1185">Reference proteome</keyword>
<feature type="non-terminal residue" evidence="1">
    <location>
        <position position="1"/>
    </location>
</feature>
<dbReference type="AlphaFoldDB" id="A0A8J2NTQ2"/>
<accession>A0A8J2NTQ2</accession>
<protein>
    <submittedName>
        <fullName evidence="1">Uncharacterized protein</fullName>
    </submittedName>
</protein>
<dbReference type="OrthoDB" id="28413at2759"/>
<dbReference type="EMBL" id="CAJVCH010050018">
    <property type="protein sequence ID" value="CAG7717977.1"/>
    <property type="molecule type" value="Genomic_DNA"/>
</dbReference>
<comment type="caution">
    <text evidence="1">The sequence shown here is derived from an EMBL/GenBank/DDBJ whole genome shotgun (WGS) entry which is preliminary data.</text>
</comment>